<feature type="compositionally biased region" description="Low complexity" evidence="1">
    <location>
        <begin position="96"/>
        <end position="113"/>
    </location>
</feature>
<keyword evidence="2" id="KW-1133">Transmembrane helix</keyword>
<accession>A0A016WDP9</accession>
<evidence type="ECO:0000256" key="1">
    <source>
        <dbReference type="SAM" id="MobiDB-lite"/>
    </source>
</evidence>
<feature type="region of interest" description="Disordered" evidence="1">
    <location>
        <begin position="94"/>
        <end position="114"/>
    </location>
</feature>
<gene>
    <name evidence="3" type="primary">Acey_s0793.g2386</name>
    <name evidence="3" type="ORF">Y032_0793g2386</name>
</gene>
<evidence type="ECO:0000256" key="2">
    <source>
        <dbReference type="SAM" id="Phobius"/>
    </source>
</evidence>
<feature type="transmembrane region" description="Helical" evidence="2">
    <location>
        <begin position="129"/>
        <end position="149"/>
    </location>
</feature>
<dbReference type="Proteomes" id="UP000024635">
    <property type="component" value="Unassembled WGS sequence"/>
</dbReference>
<feature type="transmembrane region" description="Helical" evidence="2">
    <location>
        <begin position="187"/>
        <end position="204"/>
    </location>
</feature>
<dbReference type="EMBL" id="JARK01000393">
    <property type="protein sequence ID" value="EYC37417.1"/>
    <property type="molecule type" value="Genomic_DNA"/>
</dbReference>
<keyword evidence="2" id="KW-0812">Transmembrane</keyword>
<name>A0A016WDP9_9BILA</name>
<evidence type="ECO:0000313" key="3">
    <source>
        <dbReference type="EMBL" id="EYC37417.1"/>
    </source>
</evidence>
<dbReference type="OrthoDB" id="5783836at2759"/>
<keyword evidence="4" id="KW-1185">Reference proteome</keyword>
<evidence type="ECO:0000313" key="4">
    <source>
        <dbReference type="Proteomes" id="UP000024635"/>
    </source>
</evidence>
<feature type="transmembrane region" description="Helical" evidence="2">
    <location>
        <begin position="161"/>
        <end position="180"/>
    </location>
</feature>
<organism evidence="3 4">
    <name type="scientific">Ancylostoma ceylanicum</name>
    <dbReference type="NCBI Taxonomy" id="53326"/>
    <lineage>
        <taxon>Eukaryota</taxon>
        <taxon>Metazoa</taxon>
        <taxon>Ecdysozoa</taxon>
        <taxon>Nematoda</taxon>
        <taxon>Chromadorea</taxon>
        <taxon>Rhabditida</taxon>
        <taxon>Rhabditina</taxon>
        <taxon>Rhabditomorpha</taxon>
        <taxon>Strongyloidea</taxon>
        <taxon>Ancylostomatidae</taxon>
        <taxon>Ancylostomatinae</taxon>
        <taxon>Ancylostoma</taxon>
    </lineage>
</organism>
<feature type="transmembrane region" description="Helical" evidence="2">
    <location>
        <begin position="224"/>
        <end position="251"/>
    </location>
</feature>
<keyword evidence="2" id="KW-0472">Membrane</keyword>
<proteinExistence type="predicted"/>
<dbReference type="AlphaFoldDB" id="A0A016WDP9"/>
<reference evidence="4" key="1">
    <citation type="journal article" date="2015" name="Nat. Genet.">
        <title>The genome and transcriptome of the zoonotic hookworm Ancylostoma ceylanicum identify infection-specific gene families.</title>
        <authorList>
            <person name="Schwarz E.M."/>
            <person name="Hu Y."/>
            <person name="Antoshechkin I."/>
            <person name="Miller M.M."/>
            <person name="Sternberg P.W."/>
            <person name="Aroian R.V."/>
        </authorList>
    </citation>
    <scope>NUCLEOTIDE SEQUENCE</scope>
    <source>
        <strain evidence="4">HY135</strain>
    </source>
</reference>
<sequence>MLLLVMKHEKSETIAKLGRKALRISSPTANADDSGACGAVARRLGRGRGFETFLRRNLPVMEKTDPIPSTYKPRRFHWYIRPKDQDIFDAEKMHPSTSQDLSQQSLSNSNRSDSTADYRFCHGGVSAKYLSNMIIIALIQEISVGLILATAPLNWFRQPKFIILTACRVFQLVPCFLALAGNYTNNATLLVPFMLSQISLGSYADLSTYMLLIQDFQNSHPDLWLFASPLLYVVLPIFIYAVLLLLCIYVINKAIKFANMKRLGSLSKHNADTQIESLM</sequence>
<protein>
    <submittedName>
        <fullName evidence="3">Uncharacterized protein</fullName>
    </submittedName>
</protein>
<comment type="caution">
    <text evidence="3">The sequence shown here is derived from an EMBL/GenBank/DDBJ whole genome shotgun (WGS) entry which is preliminary data.</text>
</comment>